<dbReference type="PANTHER" id="PTHR35603:SF2">
    <property type="entry name" value="OUTER MEMBRANE LIPOPROTEIN"/>
    <property type="match status" value="1"/>
</dbReference>
<dbReference type="GO" id="GO:0016020">
    <property type="term" value="C:membrane"/>
    <property type="evidence" value="ECO:0007669"/>
    <property type="project" value="UniProtKB-SubCell"/>
</dbReference>
<keyword evidence="5" id="KW-1185">Reference proteome</keyword>
<accession>A0A846N3C6</accession>
<comment type="subcellular location">
    <subcellularLocation>
        <location evidence="1">Membrane</location>
    </subcellularLocation>
</comment>
<dbReference type="RefSeq" id="WP_208414925.1">
    <property type="nucleotide sequence ID" value="NZ_BAAADC010000001.1"/>
</dbReference>
<dbReference type="InterPro" id="IPR051407">
    <property type="entry name" value="Bact_OM_lipoprot/Surf_antigen"/>
</dbReference>
<dbReference type="PANTHER" id="PTHR35603">
    <property type="match status" value="1"/>
</dbReference>
<evidence type="ECO:0000313" key="5">
    <source>
        <dbReference type="Proteomes" id="UP000570514"/>
    </source>
</evidence>
<sequence length="216" mass="24073">MAGATLAVLSGAALAQPYPVPPGADPEGYYSRSDRDGYYDRRGQYHRFSEYRDRDRDNYRDRDSYSPPPPPPDYDRDAAYVRDCRNQNSSNKTVGTIFGALAGGLIGGAASHGNGGAVVGGAILGGLLGNAVSKEIPCEDHPYAFRAYSTGLNGDLGRRYEWRHDDNYGYFTPQREFYRGRTVCRSWSETSYVRGREYTRSGTACRQTDGNWRFDD</sequence>
<dbReference type="Proteomes" id="UP000570514">
    <property type="component" value="Unassembled WGS sequence"/>
</dbReference>
<evidence type="ECO:0000313" key="4">
    <source>
        <dbReference type="EMBL" id="NIK90113.1"/>
    </source>
</evidence>
<protein>
    <submittedName>
        <fullName evidence="4">Surface antigen</fullName>
    </submittedName>
</protein>
<feature type="region of interest" description="Disordered" evidence="3">
    <location>
        <begin position="15"/>
        <end position="77"/>
    </location>
</feature>
<name>A0A846N3C6_9PROT</name>
<dbReference type="EMBL" id="JAASRM010000001">
    <property type="protein sequence ID" value="NIK90113.1"/>
    <property type="molecule type" value="Genomic_DNA"/>
</dbReference>
<evidence type="ECO:0000256" key="2">
    <source>
        <dbReference type="ARBA" id="ARBA00023136"/>
    </source>
</evidence>
<organism evidence="4 5">
    <name type="scientific">Rhizomicrobium palustre</name>
    <dbReference type="NCBI Taxonomy" id="189966"/>
    <lineage>
        <taxon>Bacteria</taxon>
        <taxon>Pseudomonadati</taxon>
        <taxon>Pseudomonadota</taxon>
        <taxon>Alphaproteobacteria</taxon>
        <taxon>Micropepsales</taxon>
        <taxon>Micropepsaceae</taxon>
        <taxon>Rhizomicrobium</taxon>
    </lineage>
</organism>
<evidence type="ECO:0000256" key="1">
    <source>
        <dbReference type="ARBA" id="ARBA00004370"/>
    </source>
</evidence>
<gene>
    <name evidence="4" type="ORF">FHS83_003431</name>
</gene>
<proteinExistence type="predicted"/>
<reference evidence="4 5" key="1">
    <citation type="submission" date="2020-03" db="EMBL/GenBank/DDBJ databases">
        <title>Genomic Encyclopedia of Type Strains, Phase IV (KMG-IV): sequencing the most valuable type-strain genomes for metagenomic binning, comparative biology and taxonomic classification.</title>
        <authorList>
            <person name="Goeker M."/>
        </authorList>
    </citation>
    <scope>NUCLEOTIDE SEQUENCE [LARGE SCALE GENOMIC DNA]</scope>
    <source>
        <strain evidence="4 5">DSM 19867</strain>
    </source>
</reference>
<comment type="caution">
    <text evidence="4">The sequence shown here is derived from an EMBL/GenBank/DDBJ whole genome shotgun (WGS) entry which is preliminary data.</text>
</comment>
<keyword evidence="2" id="KW-0472">Membrane</keyword>
<feature type="compositionally biased region" description="Basic and acidic residues" evidence="3">
    <location>
        <begin position="32"/>
        <end position="64"/>
    </location>
</feature>
<evidence type="ECO:0000256" key="3">
    <source>
        <dbReference type="SAM" id="MobiDB-lite"/>
    </source>
</evidence>
<dbReference type="AlphaFoldDB" id="A0A846N3C6"/>